<evidence type="ECO:0000313" key="2">
    <source>
        <dbReference type="Proteomes" id="UP000004713"/>
    </source>
</evidence>
<dbReference type="AlphaFoldDB" id="B0NTY8"/>
<comment type="caution">
    <text evidence="1">The sequence shown here is derived from an EMBL/GenBank/DDBJ whole genome shotgun (WGS) entry which is preliminary data.</text>
</comment>
<reference evidence="1 2" key="2">
    <citation type="submission" date="2007-11" db="EMBL/GenBank/DDBJ databases">
        <authorList>
            <person name="Fulton L."/>
            <person name="Clifton S."/>
            <person name="Fulton B."/>
            <person name="Xu J."/>
            <person name="Minx P."/>
            <person name="Pepin K.H."/>
            <person name="Johnson M."/>
            <person name="Thiruvilangam P."/>
            <person name="Bhonagiri V."/>
            <person name="Nash W.E."/>
            <person name="Mardis E.R."/>
            <person name="Wilson R.K."/>
        </authorList>
    </citation>
    <scope>NUCLEOTIDE SEQUENCE [LARGE SCALE GENOMIC DNA]</scope>
    <source>
        <strain evidence="1 2">ATCC 43183</strain>
    </source>
</reference>
<dbReference type="HOGENOM" id="CLU_3040597_0_0_10"/>
<proteinExistence type="predicted"/>
<sequence>MNAMHLIRQHPPATGITLMRYGMQCIHANRQAMRNCHIPTDALPCDETKKSRQI</sequence>
<dbReference type="Proteomes" id="UP000004713">
    <property type="component" value="Unassembled WGS sequence"/>
</dbReference>
<name>B0NTY8_BACSE</name>
<organism evidence="1 2">
    <name type="scientific">Bacteroides stercoris ATCC 43183</name>
    <dbReference type="NCBI Taxonomy" id="449673"/>
    <lineage>
        <taxon>Bacteria</taxon>
        <taxon>Pseudomonadati</taxon>
        <taxon>Bacteroidota</taxon>
        <taxon>Bacteroidia</taxon>
        <taxon>Bacteroidales</taxon>
        <taxon>Bacteroidaceae</taxon>
        <taxon>Bacteroides</taxon>
    </lineage>
</organism>
<accession>B0NTY8</accession>
<gene>
    <name evidence="1" type="ORF">BACSTE_02973</name>
</gene>
<dbReference type="EMBL" id="ABFZ02000022">
    <property type="protein sequence ID" value="EDS13831.1"/>
    <property type="molecule type" value="Genomic_DNA"/>
</dbReference>
<reference evidence="1 2" key="1">
    <citation type="submission" date="2007-11" db="EMBL/GenBank/DDBJ databases">
        <title>Draft genome sequence of Bacteroides stercoris(ATCC 43183).</title>
        <authorList>
            <person name="Sudarsanam P."/>
            <person name="Ley R."/>
            <person name="Guruge J."/>
            <person name="Turnbaugh P.J."/>
            <person name="Mahowald M."/>
            <person name="Liep D."/>
            <person name="Gordon J."/>
        </authorList>
    </citation>
    <scope>NUCLEOTIDE SEQUENCE [LARGE SCALE GENOMIC DNA]</scope>
    <source>
        <strain evidence="1 2">ATCC 43183</strain>
    </source>
</reference>
<protein>
    <submittedName>
        <fullName evidence="1">Uncharacterized protein</fullName>
    </submittedName>
</protein>
<evidence type="ECO:0000313" key="1">
    <source>
        <dbReference type="EMBL" id="EDS13831.1"/>
    </source>
</evidence>